<dbReference type="InterPro" id="IPR000182">
    <property type="entry name" value="GNAT_dom"/>
</dbReference>
<dbReference type="Proteomes" id="UP000293874">
    <property type="component" value="Unassembled WGS sequence"/>
</dbReference>
<sequence>MMIIETSRMTIRELTSDDAAFVLEIVNSPGWLQYIGDRGVKNLEGAALYIQKNRNNYQVQGFGLYALELKDTKEVVGMCGLLKRDYLPAPDIGYALLPAFGGLGFALEAGKGVMEFAQHQLGLDTVFAIVTPQNSRSIGLLEKLEFVFERSIMEGEELLVYRWSSRM</sequence>
<dbReference type="InterPro" id="IPR016181">
    <property type="entry name" value="Acyl_CoA_acyltransferase"/>
</dbReference>
<dbReference type="RefSeq" id="WP_130540837.1">
    <property type="nucleotide sequence ID" value="NZ_CP042431.1"/>
</dbReference>
<dbReference type="PANTHER" id="PTHR43792:SF1">
    <property type="entry name" value="N-ACETYLTRANSFERASE DOMAIN-CONTAINING PROTEIN"/>
    <property type="match status" value="1"/>
</dbReference>
<organism evidence="2 3">
    <name type="scientific">Pseudobacter ginsenosidimutans</name>
    <dbReference type="NCBI Taxonomy" id="661488"/>
    <lineage>
        <taxon>Bacteria</taxon>
        <taxon>Pseudomonadati</taxon>
        <taxon>Bacteroidota</taxon>
        <taxon>Chitinophagia</taxon>
        <taxon>Chitinophagales</taxon>
        <taxon>Chitinophagaceae</taxon>
        <taxon>Pseudobacter</taxon>
    </lineage>
</organism>
<keyword evidence="3" id="KW-1185">Reference proteome</keyword>
<evidence type="ECO:0000313" key="2">
    <source>
        <dbReference type="EMBL" id="RZS76541.1"/>
    </source>
</evidence>
<protein>
    <submittedName>
        <fullName evidence="2">RimJ/RimL family protein N-acetyltransferase</fullName>
    </submittedName>
</protein>
<feature type="domain" description="N-acetyltransferase" evidence="1">
    <location>
        <begin position="9"/>
        <end position="167"/>
    </location>
</feature>
<evidence type="ECO:0000313" key="3">
    <source>
        <dbReference type="Proteomes" id="UP000293874"/>
    </source>
</evidence>
<dbReference type="Pfam" id="PF13302">
    <property type="entry name" value="Acetyltransf_3"/>
    <property type="match status" value="1"/>
</dbReference>
<keyword evidence="2" id="KW-0808">Transferase</keyword>
<gene>
    <name evidence="2" type="ORF">EV199_2427</name>
</gene>
<dbReference type="OrthoDB" id="9798081at2"/>
<dbReference type="AlphaFoldDB" id="A0A4Q7N642"/>
<dbReference type="PANTHER" id="PTHR43792">
    <property type="entry name" value="GNAT FAMILY, PUTATIVE (AFU_ORTHOLOGUE AFUA_3G00765)-RELATED-RELATED"/>
    <property type="match status" value="1"/>
</dbReference>
<name>A0A4Q7N642_9BACT</name>
<dbReference type="SUPFAM" id="SSF55729">
    <property type="entry name" value="Acyl-CoA N-acyltransferases (Nat)"/>
    <property type="match status" value="1"/>
</dbReference>
<dbReference type="InterPro" id="IPR051531">
    <property type="entry name" value="N-acetyltransferase"/>
</dbReference>
<reference evidence="2 3" key="1">
    <citation type="submission" date="2019-02" db="EMBL/GenBank/DDBJ databases">
        <title>Genomic Encyclopedia of Type Strains, Phase IV (KMG-IV): sequencing the most valuable type-strain genomes for metagenomic binning, comparative biology and taxonomic classification.</title>
        <authorList>
            <person name="Goeker M."/>
        </authorList>
    </citation>
    <scope>NUCLEOTIDE SEQUENCE [LARGE SCALE GENOMIC DNA]</scope>
    <source>
        <strain evidence="2 3">DSM 18116</strain>
    </source>
</reference>
<evidence type="ECO:0000259" key="1">
    <source>
        <dbReference type="PROSITE" id="PS51186"/>
    </source>
</evidence>
<proteinExistence type="predicted"/>
<dbReference type="Gene3D" id="3.40.630.30">
    <property type="match status" value="1"/>
</dbReference>
<comment type="caution">
    <text evidence="2">The sequence shown here is derived from an EMBL/GenBank/DDBJ whole genome shotgun (WGS) entry which is preliminary data.</text>
</comment>
<accession>A0A4Q7N642</accession>
<dbReference type="PROSITE" id="PS51186">
    <property type="entry name" value="GNAT"/>
    <property type="match status" value="1"/>
</dbReference>
<dbReference type="EMBL" id="SGXA01000001">
    <property type="protein sequence ID" value="RZS76541.1"/>
    <property type="molecule type" value="Genomic_DNA"/>
</dbReference>
<dbReference type="GO" id="GO:0016747">
    <property type="term" value="F:acyltransferase activity, transferring groups other than amino-acyl groups"/>
    <property type="evidence" value="ECO:0007669"/>
    <property type="project" value="InterPro"/>
</dbReference>